<gene>
    <name evidence="2" type="ORF">CA264_19770</name>
</gene>
<dbReference type="InterPro" id="IPR052735">
    <property type="entry name" value="NAD_biosynth-regulator"/>
</dbReference>
<evidence type="ECO:0000313" key="3">
    <source>
        <dbReference type="Proteomes" id="UP000266292"/>
    </source>
</evidence>
<keyword evidence="3" id="KW-1185">Reference proteome</keyword>
<dbReference type="SUPFAM" id="SSF52540">
    <property type="entry name" value="P-loop containing nucleoside triphosphate hydrolases"/>
    <property type="match status" value="1"/>
</dbReference>
<name>A0A1X9YXC2_9BACT</name>
<dbReference type="Gene3D" id="3.40.50.300">
    <property type="entry name" value="P-loop containing nucleotide triphosphate hydrolases"/>
    <property type="match status" value="1"/>
</dbReference>
<dbReference type="STRING" id="709015.GCA_000472485_03992"/>
<reference evidence="3" key="1">
    <citation type="submission" date="2017-05" db="EMBL/GenBank/DDBJ databases">
        <authorList>
            <person name="Ray J."/>
            <person name="Price M."/>
            <person name="Deutschbauer A."/>
        </authorList>
    </citation>
    <scope>NUCLEOTIDE SEQUENCE [LARGE SCALE GENOMIC DNA]</scope>
    <source>
        <strain evidence="3">DSM 19842</strain>
    </source>
</reference>
<proteinExistence type="predicted"/>
<dbReference type="EMBL" id="CP021235">
    <property type="protein sequence ID" value="ARS37482.1"/>
    <property type="molecule type" value="Genomic_DNA"/>
</dbReference>
<feature type="domain" description="NadR/Ttd14 AAA" evidence="1">
    <location>
        <begin position="3"/>
        <end position="157"/>
    </location>
</feature>
<accession>A0A1X9YXC2</accession>
<evidence type="ECO:0000313" key="2">
    <source>
        <dbReference type="EMBL" id="ARS37482.1"/>
    </source>
</evidence>
<dbReference type="PANTHER" id="PTHR37512:SF1">
    <property type="entry name" value="NADR_TTD14 AAA DOMAIN-CONTAINING PROTEIN"/>
    <property type="match status" value="1"/>
</dbReference>
<protein>
    <submittedName>
        <fullName evidence="2">ATPase</fullName>
    </submittedName>
</protein>
<dbReference type="PANTHER" id="PTHR37512">
    <property type="entry name" value="TRIFUNCTIONAL NAD BIOSYNTHESIS/REGULATOR PROTEIN NADR"/>
    <property type="match status" value="1"/>
</dbReference>
<evidence type="ECO:0000259" key="1">
    <source>
        <dbReference type="Pfam" id="PF13521"/>
    </source>
</evidence>
<dbReference type="OrthoDB" id="9151999at2"/>
<sequence>MIKIAITGPESTGKSTMAAQLAERYNTVWVPEYARSYVGNLGRDYTLEDIEAIARGQLALERELQPQANKVLFADTDMLVLKIWSEHAFGHCPAWILQQLQAQDYNLCLLMGVDLPWEPDPQREHPHLRRFFYEWYKRELEALGVPFVEIHGQQQERLQLAKQHVEALLSKHQP</sequence>
<organism evidence="2 3">
    <name type="scientific">Pontibacter actiniarum</name>
    <dbReference type="NCBI Taxonomy" id="323450"/>
    <lineage>
        <taxon>Bacteria</taxon>
        <taxon>Pseudomonadati</taxon>
        <taxon>Bacteroidota</taxon>
        <taxon>Cytophagia</taxon>
        <taxon>Cytophagales</taxon>
        <taxon>Hymenobacteraceae</taxon>
        <taxon>Pontibacter</taxon>
    </lineage>
</organism>
<dbReference type="InterPro" id="IPR027417">
    <property type="entry name" value="P-loop_NTPase"/>
</dbReference>
<dbReference type="KEGG" id="pact:CA264_19770"/>
<dbReference type="AlphaFoldDB" id="A0A1X9YXC2"/>
<dbReference type="RefSeq" id="WP_025609140.1">
    <property type="nucleotide sequence ID" value="NZ_CP021235.1"/>
</dbReference>
<dbReference type="Proteomes" id="UP000266292">
    <property type="component" value="Chromosome"/>
</dbReference>
<dbReference type="InterPro" id="IPR038727">
    <property type="entry name" value="NadR/Ttd14_AAA_dom"/>
</dbReference>
<dbReference type="Pfam" id="PF13521">
    <property type="entry name" value="AAA_28"/>
    <property type="match status" value="1"/>
</dbReference>